<accession>A0A9D2LYX0</accession>
<proteinExistence type="inferred from homology"/>
<keyword evidence="8 13" id="KW-0812">Transmembrane</keyword>
<comment type="caution">
    <text evidence="14">The sequence shown here is derived from an EMBL/GenBank/DDBJ whole genome shotgun (WGS) entry which is preliminary data.</text>
</comment>
<organism evidence="14 15">
    <name type="scientific">Candidatus Acutalibacter ornithocaccae</name>
    <dbReference type="NCBI Taxonomy" id="2838416"/>
    <lineage>
        <taxon>Bacteria</taxon>
        <taxon>Bacillati</taxon>
        <taxon>Bacillota</taxon>
        <taxon>Clostridia</taxon>
        <taxon>Eubacteriales</taxon>
        <taxon>Acutalibacteraceae</taxon>
        <taxon>Acutalibacter</taxon>
    </lineage>
</organism>
<dbReference type="NCBIfam" id="TIGR00797">
    <property type="entry name" value="matE"/>
    <property type="match status" value="1"/>
</dbReference>
<dbReference type="PIRSF" id="PIRSF006603">
    <property type="entry name" value="DinF"/>
    <property type="match status" value="1"/>
</dbReference>
<evidence type="ECO:0000256" key="11">
    <source>
        <dbReference type="ARBA" id="ARBA00023136"/>
    </source>
</evidence>
<feature type="transmembrane region" description="Helical" evidence="13">
    <location>
        <begin position="62"/>
        <end position="83"/>
    </location>
</feature>
<comment type="function">
    <text evidence="1">Multidrug efflux pump.</text>
</comment>
<dbReference type="PANTHER" id="PTHR43298">
    <property type="entry name" value="MULTIDRUG RESISTANCE PROTEIN NORM-RELATED"/>
    <property type="match status" value="1"/>
</dbReference>
<feature type="transmembrane region" description="Helical" evidence="13">
    <location>
        <begin position="419"/>
        <end position="440"/>
    </location>
</feature>
<keyword evidence="6" id="KW-0050">Antiport</keyword>
<dbReference type="GO" id="GO:0015297">
    <property type="term" value="F:antiporter activity"/>
    <property type="evidence" value="ECO:0007669"/>
    <property type="project" value="UniProtKB-KW"/>
</dbReference>
<feature type="transmembrane region" description="Helical" evidence="13">
    <location>
        <begin position="95"/>
        <end position="116"/>
    </location>
</feature>
<comment type="similarity">
    <text evidence="3">Belongs to the multi antimicrobial extrusion (MATE) (TC 2.A.66.1) family.</text>
</comment>
<evidence type="ECO:0000256" key="6">
    <source>
        <dbReference type="ARBA" id="ARBA00022449"/>
    </source>
</evidence>
<dbReference type="GO" id="GO:0006811">
    <property type="term" value="P:monoatomic ion transport"/>
    <property type="evidence" value="ECO:0007669"/>
    <property type="project" value="UniProtKB-KW"/>
</dbReference>
<dbReference type="Pfam" id="PF01554">
    <property type="entry name" value="MatE"/>
    <property type="match status" value="2"/>
</dbReference>
<gene>
    <name evidence="14" type="ORF">H9942_05850</name>
</gene>
<feature type="transmembrane region" description="Helical" evidence="13">
    <location>
        <begin position="136"/>
        <end position="161"/>
    </location>
</feature>
<dbReference type="InterPro" id="IPR050222">
    <property type="entry name" value="MATE_MdtK"/>
</dbReference>
<dbReference type="EMBL" id="DWXZ01000123">
    <property type="protein sequence ID" value="HJB37574.1"/>
    <property type="molecule type" value="Genomic_DNA"/>
</dbReference>
<feature type="transmembrane region" description="Helical" evidence="13">
    <location>
        <begin position="250"/>
        <end position="274"/>
    </location>
</feature>
<evidence type="ECO:0000256" key="1">
    <source>
        <dbReference type="ARBA" id="ARBA00003408"/>
    </source>
</evidence>
<comment type="subcellular location">
    <subcellularLocation>
        <location evidence="2">Cell membrane</location>
        <topology evidence="2">Multi-pass membrane protein</topology>
    </subcellularLocation>
</comment>
<feature type="transmembrane region" description="Helical" evidence="13">
    <location>
        <begin position="358"/>
        <end position="379"/>
    </location>
</feature>
<keyword evidence="9 13" id="KW-1133">Transmembrane helix</keyword>
<sequence length="457" mass="48859">MAQRIRSMTEGSPIRLLISFALPLMVGNVFQQLYTVVDTAVVGQFVGVSALASLGAADSPNWGVLGIIQGLTQGFSILMAQHFGAKDYRELSRSVGASVTLCLVFTVLLGVGGQLWAEPLLRLLNTPQDVLPGALLYLRIVYGGIPAIMAYNFLAAILRALGDAKTPLYAIVVAALMNVALDLLFVVGFHWGIAGAAIATVVSQVASAVYCFFNVRKITILQVLPGDLKPSRDLTLTLLKLGFPMALQNAIIAMGSMVVQFVINGYGMLFLAGFTATNKLYGLLEIAATSYGFAVTSYVGQNLGARLVNRIKRGQRAAAVVAFLTSVVIAAAMLLFGRLVLGLFISGEPAEVEASLDIAYHYLSIMSVCLPILYMLHIYRSALMGLGDTVVPMLSGFAEMVVRIGVALLLPLVMGQEGIYYAEVGAWTAAAILLVAAYYARMRALSRRKGFALDEKN</sequence>
<evidence type="ECO:0000256" key="10">
    <source>
        <dbReference type="ARBA" id="ARBA00023065"/>
    </source>
</evidence>
<keyword evidence="11 13" id="KW-0472">Membrane</keyword>
<dbReference type="GO" id="GO:0042910">
    <property type="term" value="F:xenobiotic transmembrane transporter activity"/>
    <property type="evidence" value="ECO:0007669"/>
    <property type="project" value="InterPro"/>
</dbReference>
<feature type="transmembrane region" description="Helical" evidence="13">
    <location>
        <begin position="168"/>
        <end position="187"/>
    </location>
</feature>
<evidence type="ECO:0000313" key="15">
    <source>
        <dbReference type="Proteomes" id="UP000824214"/>
    </source>
</evidence>
<dbReference type="GO" id="GO:0005886">
    <property type="term" value="C:plasma membrane"/>
    <property type="evidence" value="ECO:0007669"/>
    <property type="project" value="UniProtKB-SubCell"/>
</dbReference>
<reference evidence="14" key="2">
    <citation type="submission" date="2021-04" db="EMBL/GenBank/DDBJ databases">
        <authorList>
            <person name="Gilroy R."/>
        </authorList>
    </citation>
    <scope>NUCLEOTIDE SEQUENCE</scope>
    <source>
        <strain evidence="14">ChiBcolR8-3208</strain>
    </source>
</reference>
<evidence type="ECO:0000256" key="4">
    <source>
        <dbReference type="ARBA" id="ARBA00020268"/>
    </source>
</evidence>
<evidence type="ECO:0000256" key="9">
    <source>
        <dbReference type="ARBA" id="ARBA00022989"/>
    </source>
</evidence>
<feature type="transmembrane region" description="Helical" evidence="13">
    <location>
        <begin position="280"/>
        <end position="299"/>
    </location>
</feature>
<dbReference type="Proteomes" id="UP000824214">
    <property type="component" value="Unassembled WGS sequence"/>
</dbReference>
<dbReference type="CDD" id="cd13138">
    <property type="entry name" value="MATE_yoeA_like"/>
    <property type="match status" value="1"/>
</dbReference>
<reference evidence="14" key="1">
    <citation type="journal article" date="2021" name="PeerJ">
        <title>Extensive microbial diversity within the chicken gut microbiome revealed by metagenomics and culture.</title>
        <authorList>
            <person name="Gilroy R."/>
            <person name="Ravi A."/>
            <person name="Getino M."/>
            <person name="Pursley I."/>
            <person name="Horton D.L."/>
            <person name="Alikhan N.F."/>
            <person name="Baker D."/>
            <person name="Gharbi K."/>
            <person name="Hall N."/>
            <person name="Watson M."/>
            <person name="Adriaenssens E.M."/>
            <person name="Foster-Nyarko E."/>
            <person name="Jarju S."/>
            <person name="Secka A."/>
            <person name="Antonio M."/>
            <person name="Oren A."/>
            <person name="Chaudhuri R.R."/>
            <person name="La Ragione R."/>
            <person name="Hildebrand F."/>
            <person name="Pallen M.J."/>
        </authorList>
    </citation>
    <scope>NUCLEOTIDE SEQUENCE</scope>
    <source>
        <strain evidence="14">ChiBcolR8-3208</strain>
    </source>
</reference>
<dbReference type="InterPro" id="IPR002528">
    <property type="entry name" value="MATE_fam"/>
</dbReference>
<dbReference type="AlphaFoldDB" id="A0A9D2LYX0"/>
<evidence type="ECO:0000256" key="13">
    <source>
        <dbReference type="SAM" id="Phobius"/>
    </source>
</evidence>
<evidence type="ECO:0000313" key="14">
    <source>
        <dbReference type="EMBL" id="HJB37574.1"/>
    </source>
</evidence>
<evidence type="ECO:0000256" key="3">
    <source>
        <dbReference type="ARBA" id="ARBA00010199"/>
    </source>
</evidence>
<evidence type="ECO:0000256" key="8">
    <source>
        <dbReference type="ARBA" id="ARBA00022692"/>
    </source>
</evidence>
<feature type="transmembrane region" description="Helical" evidence="13">
    <location>
        <begin position="193"/>
        <end position="213"/>
    </location>
</feature>
<feature type="transmembrane region" description="Helical" evidence="13">
    <location>
        <begin position="320"/>
        <end position="346"/>
    </location>
</feature>
<dbReference type="PANTHER" id="PTHR43298:SF2">
    <property type="entry name" value="FMN_FAD EXPORTER YEEO-RELATED"/>
    <property type="match status" value="1"/>
</dbReference>
<keyword evidence="7" id="KW-1003">Cell membrane</keyword>
<evidence type="ECO:0000256" key="5">
    <source>
        <dbReference type="ARBA" id="ARBA00022448"/>
    </source>
</evidence>
<evidence type="ECO:0000256" key="2">
    <source>
        <dbReference type="ARBA" id="ARBA00004651"/>
    </source>
</evidence>
<evidence type="ECO:0000256" key="12">
    <source>
        <dbReference type="ARBA" id="ARBA00031636"/>
    </source>
</evidence>
<feature type="transmembrane region" description="Helical" evidence="13">
    <location>
        <begin position="391"/>
        <end position="413"/>
    </location>
</feature>
<dbReference type="InterPro" id="IPR048279">
    <property type="entry name" value="MdtK-like"/>
</dbReference>
<name>A0A9D2LYX0_9FIRM</name>
<keyword evidence="10" id="KW-0406">Ion transport</keyword>
<keyword evidence="5" id="KW-0813">Transport</keyword>
<evidence type="ECO:0000256" key="7">
    <source>
        <dbReference type="ARBA" id="ARBA00022475"/>
    </source>
</evidence>
<protein>
    <recommendedName>
        <fullName evidence="4">Probable multidrug resistance protein NorM</fullName>
    </recommendedName>
    <alternativeName>
        <fullName evidence="12">Multidrug-efflux transporter</fullName>
    </alternativeName>
</protein>